<evidence type="ECO:0000313" key="1">
    <source>
        <dbReference type="EMBL" id="JAP09791.1"/>
    </source>
</evidence>
<accession>A0A0V0GNF1</accession>
<dbReference type="AlphaFoldDB" id="A0A0V0GNF1"/>
<protein>
    <submittedName>
        <fullName evidence="1">Putative ovule protein</fullName>
    </submittedName>
</protein>
<dbReference type="EMBL" id="GEDG01034312">
    <property type="protein sequence ID" value="JAP09791.1"/>
    <property type="molecule type" value="Transcribed_RNA"/>
</dbReference>
<proteinExistence type="predicted"/>
<organism evidence="1">
    <name type="scientific">Solanum chacoense</name>
    <name type="common">Chaco potato</name>
    <dbReference type="NCBI Taxonomy" id="4108"/>
    <lineage>
        <taxon>Eukaryota</taxon>
        <taxon>Viridiplantae</taxon>
        <taxon>Streptophyta</taxon>
        <taxon>Embryophyta</taxon>
        <taxon>Tracheophyta</taxon>
        <taxon>Spermatophyta</taxon>
        <taxon>Magnoliopsida</taxon>
        <taxon>eudicotyledons</taxon>
        <taxon>Gunneridae</taxon>
        <taxon>Pentapetalae</taxon>
        <taxon>asterids</taxon>
        <taxon>lamiids</taxon>
        <taxon>Solanales</taxon>
        <taxon>Solanaceae</taxon>
        <taxon>Solanoideae</taxon>
        <taxon>Solaneae</taxon>
        <taxon>Solanum</taxon>
    </lineage>
</organism>
<name>A0A0V0GNF1_SOLCH</name>
<sequence>MMSSVRTTTFVNHLSSNHQHLRSILVLCSVFLVLGQSGNEIKMKKLSDIGPTETYLLARSCENANISLL</sequence>
<reference evidence="1" key="1">
    <citation type="submission" date="2015-12" db="EMBL/GenBank/DDBJ databases">
        <title>Gene expression during late stages of embryo sac development: a critical building block for successful pollen-pistil interactions.</title>
        <authorList>
            <person name="Liu Y."/>
            <person name="Joly V."/>
            <person name="Sabar M."/>
            <person name="Matton D.P."/>
        </authorList>
    </citation>
    <scope>NUCLEOTIDE SEQUENCE</scope>
</reference>